<dbReference type="Gene3D" id="3.30.70.270">
    <property type="match status" value="1"/>
</dbReference>
<evidence type="ECO:0000259" key="16">
    <source>
        <dbReference type="PROSITE" id="PS50109"/>
    </source>
</evidence>
<evidence type="ECO:0000256" key="6">
    <source>
        <dbReference type="ARBA" id="ARBA00022741"/>
    </source>
</evidence>
<dbReference type="InterPro" id="IPR035965">
    <property type="entry name" value="PAS-like_dom_sf"/>
</dbReference>
<dbReference type="SMART" id="SM00304">
    <property type="entry name" value="HAMP"/>
    <property type="match status" value="1"/>
</dbReference>
<dbReference type="GO" id="GO:0000155">
    <property type="term" value="F:phosphorelay sensor kinase activity"/>
    <property type="evidence" value="ECO:0007669"/>
    <property type="project" value="InterPro"/>
</dbReference>
<proteinExistence type="predicted"/>
<dbReference type="InterPro" id="IPR001633">
    <property type="entry name" value="EAL_dom"/>
</dbReference>
<reference evidence="23" key="1">
    <citation type="journal article" date="2020" name="Microbiol. Resour. Announc.">
        <title>Draft Genome Sequences of Thiorhodococcus mannitoliphagus and Thiorhodococcus minor, Purple Sulfur Photosynthetic Bacteria in the Gammaproteobacterial Family Chromatiaceae.</title>
        <authorList>
            <person name="Aviles F.A."/>
            <person name="Meyer T.E."/>
            <person name="Kyndt J.A."/>
        </authorList>
    </citation>
    <scope>NUCLEOTIDE SEQUENCE [LARGE SCALE GENOMIC DNA]</scope>
    <source>
        <strain evidence="23">DSM 18266</strain>
    </source>
</reference>
<dbReference type="EC" id="2.7.13.3" evidence="3"/>
<dbReference type="SUPFAM" id="SSF47384">
    <property type="entry name" value="Homodimeric domain of signal transducing histidine kinase"/>
    <property type="match status" value="1"/>
</dbReference>
<dbReference type="SUPFAM" id="SSF55785">
    <property type="entry name" value="PYP-like sensor domain (PAS domain)"/>
    <property type="match status" value="1"/>
</dbReference>
<dbReference type="InterPro" id="IPR011006">
    <property type="entry name" value="CheY-like_superfamily"/>
</dbReference>
<evidence type="ECO:0000259" key="17">
    <source>
        <dbReference type="PROSITE" id="PS50110"/>
    </source>
</evidence>
<evidence type="ECO:0000256" key="13">
    <source>
        <dbReference type="PROSITE-ProRule" id="PRU00169"/>
    </source>
</evidence>
<dbReference type="GO" id="GO:0005886">
    <property type="term" value="C:plasma membrane"/>
    <property type="evidence" value="ECO:0007669"/>
    <property type="project" value="UniProtKB-SubCell"/>
</dbReference>
<feature type="domain" description="EAL" evidence="18">
    <location>
        <begin position="1423"/>
        <end position="1674"/>
    </location>
</feature>
<evidence type="ECO:0000256" key="4">
    <source>
        <dbReference type="ARBA" id="ARBA00022553"/>
    </source>
</evidence>
<dbReference type="Gene3D" id="3.30.565.10">
    <property type="entry name" value="Histidine kinase-like ATPase, C-terminal domain"/>
    <property type="match status" value="1"/>
</dbReference>
<evidence type="ECO:0000256" key="7">
    <source>
        <dbReference type="ARBA" id="ARBA00022777"/>
    </source>
</evidence>
<dbReference type="SUPFAM" id="SSF55874">
    <property type="entry name" value="ATPase domain of HSP90 chaperone/DNA topoisomerase II/histidine kinase"/>
    <property type="match status" value="1"/>
</dbReference>
<dbReference type="SMART" id="SM00387">
    <property type="entry name" value="HATPase_c"/>
    <property type="match status" value="1"/>
</dbReference>
<dbReference type="Pfam" id="PF00672">
    <property type="entry name" value="HAMP"/>
    <property type="match status" value="1"/>
</dbReference>
<feature type="transmembrane region" description="Helical" evidence="15">
    <location>
        <begin position="157"/>
        <end position="178"/>
    </location>
</feature>
<evidence type="ECO:0000256" key="14">
    <source>
        <dbReference type="SAM" id="Coils"/>
    </source>
</evidence>
<evidence type="ECO:0000256" key="3">
    <source>
        <dbReference type="ARBA" id="ARBA00012438"/>
    </source>
</evidence>
<feature type="modified residue" description="Phosphohistidine" evidence="12">
    <location>
        <position position="895"/>
    </location>
</feature>
<evidence type="ECO:0000259" key="19">
    <source>
        <dbReference type="PROSITE" id="PS50885"/>
    </source>
</evidence>
<keyword evidence="23" id="KW-1185">Reference proteome</keyword>
<dbReference type="PANTHER" id="PTHR45339">
    <property type="entry name" value="HYBRID SIGNAL TRANSDUCTION HISTIDINE KINASE J"/>
    <property type="match status" value="1"/>
</dbReference>
<dbReference type="Gene3D" id="6.10.340.10">
    <property type="match status" value="1"/>
</dbReference>
<keyword evidence="8" id="KW-0067">ATP-binding</keyword>
<evidence type="ECO:0000256" key="15">
    <source>
        <dbReference type="SAM" id="Phobius"/>
    </source>
</evidence>
<evidence type="ECO:0000256" key="5">
    <source>
        <dbReference type="ARBA" id="ARBA00022679"/>
    </source>
</evidence>
<feature type="modified residue" description="4-aspartylphosphate" evidence="13">
    <location>
        <position position="591"/>
    </location>
</feature>
<evidence type="ECO:0000256" key="10">
    <source>
        <dbReference type="ARBA" id="ARBA00064003"/>
    </source>
</evidence>
<feature type="domain" description="Response regulatory" evidence="17">
    <location>
        <begin position="537"/>
        <end position="658"/>
    </location>
</feature>
<evidence type="ECO:0000256" key="8">
    <source>
        <dbReference type="ARBA" id="ARBA00022840"/>
    </source>
</evidence>
<evidence type="ECO:0000256" key="2">
    <source>
        <dbReference type="ARBA" id="ARBA00004370"/>
    </source>
</evidence>
<dbReference type="CDD" id="cd16922">
    <property type="entry name" value="HATPase_EvgS-ArcB-TorS-like"/>
    <property type="match status" value="1"/>
</dbReference>
<dbReference type="SUPFAM" id="SSF55073">
    <property type="entry name" value="Nucleotide cyclase"/>
    <property type="match status" value="1"/>
</dbReference>
<feature type="domain" description="HPt" evidence="21">
    <location>
        <begin position="856"/>
        <end position="954"/>
    </location>
</feature>
<feature type="domain" description="Response regulatory" evidence="17">
    <location>
        <begin position="686"/>
        <end position="806"/>
    </location>
</feature>
<feature type="domain" description="GGDEF" evidence="20">
    <location>
        <begin position="1269"/>
        <end position="1414"/>
    </location>
</feature>
<dbReference type="InterPro" id="IPR035919">
    <property type="entry name" value="EAL_sf"/>
</dbReference>
<keyword evidence="6" id="KW-0547">Nucleotide-binding</keyword>
<dbReference type="Proteomes" id="UP000471640">
    <property type="component" value="Unassembled WGS sequence"/>
</dbReference>
<evidence type="ECO:0000256" key="1">
    <source>
        <dbReference type="ARBA" id="ARBA00000085"/>
    </source>
</evidence>
<dbReference type="InterPro" id="IPR013656">
    <property type="entry name" value="PAS_4"/>
</dbReference>
<dbReference type="InterPro" id="IPR003660">
    <property type="entry name" value="HAMP_dom"/>
</dbReference>
<evidence type="ECO:0000313" key="22">
    <source>
        <dbReference type="EMBL" id="NEX21381.1"/>
    </source>
</evidence>
<comment type="caution">
    <text evidence="22">The sequence shown here is derived from an EMBL/GenBank/DDBJ whole genome shotgun (WGS) entry which is preliminary data.</text>
</comment>
<feature type="modified residue" description="4-aspartylphosphate" evidence="13">
    <location>
        <position position="735"/>
    </location>
</feature>
<keyword evidence="7" id="KW-0418">Kinase</keyword>
<dbReference type="CDD" id="cd00082">
    <property type="entry name" value="HisKA"/>
    <property type="match status" value="1"/>
</dbReference>
<dbReference type="Gene3D" id="3.30.450.20">
    <property type="entry name" value="PAS domain"/>
    <property type="match status" value="1"/>
</dbReference>
<dbReference type="SMART" id="SM00388">
    <property type="entry name" value="HisKA"/>
    <property type="match status" value="1"/>
</dbReference>
<dbReference type="PROSITE" id="PS50110">
    <property type="entry name" value="RESPONSE_REGULATORY"/>
    <property type="match status" value="3"/>
</dbReference>
<name>A0A6P1DWK6_9GAMM</name>
<feature type="coiled-coil region" evidence="14">
    <location>
        <begin position="261"/>
        <end position="298"/>
    </location>
</feature>
<dbReference type="InterPro" id="IPR043128">
    <property type="entry name" value="Rev_trsase/Diguanyl_cyclase"/>
</dbReference>
<evidence type="ECO:0000256" key="9">
    <source>
        <dbReference type="ARBA" id="ARBA00023012"/>
    </source>
</evidence>
<dbReference type="PANTHER" id="PTHR45339:SF5">
    <property type="entry name" value="HISTIDINE KINASE"/>
    <property type="match status" value="1"/>
</dbReference>
<dbReference type="CDD" id="cd01948">
    <property type="entry name" value="EAL"/>
    <property type="match status" value="1"/>
</dbReference>
<dbReference type="SUPFAM" id="SSF158472">
    <property type="entry name" value="HAMP domain-like"/>
    <property type="match status" value="1"/>
</dbReference>
<dbReference type="InterPro" id="IPR033417">
    <property type="entry name" value="CHASE8"/>
</dbReference>
<dbReference type="Gene3D" id="1.20.120.160">
    <property type="entry name" value="HPT domain"/>
    <property type="match status" value="1"/>
</dbReference>
<dbReference type="CDD" id="cd17546">
    <property type="entry name" value="REC_hyHK_CKI1_RcsC-like"/>
    <property type="match status" value="1"/>
</dbReference>
<evidence type="ECO:0000259" key="18">
    <source>
        <dbReference type="PROSITE" id="PS50883"/>
    </source>
</evidence>
<dbReference type="PROSITE" id="PS50894">
    <property type="entry name" value="HPT"/>
    <property type="match status" value="1"/>
</dbReference>
<comment type="subcellular location">
    <subcellularLocation>
        <location evidence="2">Membrane</location>
    </subcellularLocation>
</comment>
<comment type="subunit">
    <text evidence="10">At low DSF concentrations, interacts with RpfF.</text>
</comment>
<evidence type="ECO:0000259" key="21">
    <source>
        <dbReference type="PROSITE" id="PS50894"/>
    </source>
</evidence>
<keyword evidence="15" id="KW-0812">Transmembrane</keyword>
<gene>
    <name evidence="22" type="ORF">G3480_13840</name>
</gene>
<dbReference type="GO" id="GO:0005524">
    <property type="term" value="F:ATP binding"/>
    <property type="evidence" value="ECO:0007669"/>
    <property type="project" value="UniProtKB-KW"/>
</dbReference>
<dbReference type="InterPro" id="IPR036890">
    <property type="entry name" value="HATPase_C_sf"/>
</dbReference>
<feature type="domain" description="Response regulatory" evidence="17">
    <location>
        <begin position="989"/>
        <end position="1105"/>
    </location>
</feature>
<dbReference type="Pfam" id="PF01627">
    <property type="entry name" value="Hpt"/>
    <property type="match status" value="1"/>
</dbReference>
<feature type="modified residue" description="4-aspartylphosphate" evidence="13">
    <location>
        <position position="1038"/>
    </location>
</feature>
<dbReference type="PROSITE" id="PS50109">
    <property type="entry name" value="HIS_KIN"/>
    <property type="match status" value="1"/>
</dbReference>
<feature type="domain" description="HAMP" evidence="19">
    <location>
        <begin position="184"/>
        <end position="237"/>
    </location>
</feature>
<dbReference type="Pfam" id="PF08448">
    <property type="entry name" value="PAS_4"/>
    <property type="match status" value="1"/>
</dbReference>
<dbReference type="Pfam" id="PF00072">
    <property type="entry name" value="Response_reg"/>
    <property type="match status" value="2"/>
</dbReference>
<dbReference type="SUPFAM" id="SSF141868">
    <property type="entry name" value="EAL domain-like"/>
    <property type="match status" value="1"/>
</dbReference>
<dbReference type="Pfam" id="PF00990">
    <property type="entry name" value="GGDEF"/>
    <property type="match status" value="1"/>
</dbReference>
<dbReference type="InterPro" id="IPR004358">
    <property type="entry name" value="Sig_transdc_His_kin-like_C"/>
</dbReference>
<keyword evidence="15" id="KW-1133">Transmembrane helix</keyword>
<dbReference type="FunFam" id="3.30.565.10:FF:000010">
    <property type="entry name" value="Sensor histidine kinase RcsC"/>
    <property type="match status" value="1"/>
</dbReference>
<dbReference type="InterPro" id="IPR005467">
    <property type="entry name" value="His_kinase_dom"/>
</dbReference>
<dbReference type="Gene3D" id="3.20.20.450">
    <property type="entry name" value="EAL domain"/>
    <property type="match status" value="1"/>
</dbReference>
<feature type="domain" description="Histidine kinase" evidence="16">
    <location>
        <begin position="298"/>
        <end position="519"/>
    </location>
</feature>
<dbReference type="Pfam" id="PF00563">
    <property type="entry name" value="EAL"/>
    <property type="match status" value="1"/>
</dbReference>
<dbReference type="FunFam" id="1.10.287.130:FF:000002">
    <property type="entry name" value="Two-component osmosensing histidine kinase"/>
    <property type="match status" value="1"/>
</dbReference>
<accession>A0A6P1DWK6</accession>
<dbReference type="CDD" id="cd01949">
    <property type="entry name" value="GGDEF"/>
    <property type="match status" value="1"/>
</dbReference>
<dbReference type="PROSITE" id="PS50885">
    <property type="entry name" value="HAMP"/>
    <property type="match status" value="1"/>
</dbReference>
<dbReference type="SMART" id="SM00052">
    <property type="entry name" value="EAL"/>
    <property type="match status" value="1"/>
</dbReference>
<dbReference type="SMART" id="SM00267">
    <property type="entry name" value="GGDEF"/>
    <property type="match status" value="1"/>
</dbReference>
<keyword evidence="4 13" id="KW-0597">Phosphoprotein</keyword>
<reference evidence="22 23" key="2">
    <citation type="submission" date="2020-02" db="EMBL/GenBank/DDBJ databases">
        <title>Genome sequences of Thiorhodococcus mannitoliphagus and Thiorhodococcus minor, purple sulfur photosynthetic bacteria in the gammaproteobacterial family, Chromatiaceae.</title>
        <authorList>
            <person name="Aviles F.A."/>
            <person name="Meyer T.E."/>
            <person name="Kyndt J.A."/>
        </authorList>
    </citation>
    <scope>NUCLEOTIDE SEQUENCE [LARGE SCALE GENOMIC DNA]</scope>
    <source>
        <strain evidence="22 23">DSM 18266</strain>
    </source>
</reference>
<dbReference type="InterPro" id="IPR036641">
    <property type="entry name" value="HPT_dom_sf"/>
</dbReference>
<dbReference type="SUPFAM" id="SSF52172">
    <property type="entry name" value="CheY-like"/>
    <property type="match status" value="3"/>
</dbReference>
<dbReference type="InterPro" id="IPR003594">
    <property type="entry name" value="HATPase_dom"/>
</dbReference>
<dbReference type="PROSITE" id="PS50887">
    <property type="entry name" value="GGDEF"/>
    <property type="match status" value="1"/>
</dbReference>
<dbReference type="PROSITE" id="PS50883">
    <property type="entry name" value="EAL"/>
    <property type="match status" value="1"/>
</dbReference>
<evidence type="ECO:0000259" key="20">
    <source>
        <dbReference type="PROSITE" id="PS50887"/>
    </source>
</evidence>
<evidence type="ECO:0000256" key="11">
    <source>
        <dbReference type="ARBA" id="ARBA00068150"/>
    </source>
</evidence>
<evidence type="ECO:0000313" key="23">
    <source>
        <dbReference type="Proteomes" id="UP000471640"/>
    </source>
</evidence>
<dbReference type="SUPFAM" id="SSF47226">
    <property type="entry name" value="Histidine-containing phosphotransfer domain, HPT domain"/>
    <property type="match status" value="1"/>
</dbReference>
<dbReference type="Gene3D" id="3.40.50.2300">
    <property type="match status" value="3"/>
</dbReference>
<protein>
    <recommendedName>
        <fullName evidence="11">Sensory/regulatory protein RpfC</fullName>
        <ecNumber evidence="3">2.7.13.3</ecNumber>
    </recommendedName>
</protein>
<dbReference type="InterPro" id="IPR000160">
    <property type="entry name" value="GGDEF_dom"/>
</dbReference>
<keyword evidence="15" id="KW-0472">Membrane</keyword>
<organism evidence="22 23">
    <name type="scientific">Thiorhodococcus mannitoliphagus</name>
    <dbReference type="NCBI Taxonomy" id="329406"/>
    <lineage>
        <taxon>Bacteria</taxon>
        <taxon>Pseudomonadati</taxon>
        <taxon>Pseudomonadota</taxon>
        <taxon>Gammaproteobacteria</taxon>
        <taxon>Chromatiales</taxon>
        <taxon>Chromatiaceae</taxon>
        <taxon>Thiorhodococcus</taxon>
    </lineage>
</organism>
<keyword evidence="5" id="KW-0808">Transferase</keyword>
<dbReference type="InterPro" id="IPR008207">
    <property type="entry name" value="Sig_transdc_His_kin_Hpt_dom"/>
</dbReference>
<dbReference type="Pfam" id="PF00512">
    <property type="entry name" value="HisKA"/>
    <property type="match status" value="1"/>
</dbReference>
<dbReference type="InterPro" id="IPR001789">
    <property type="entry name" value="Sig_transdc_resp-reg_receiver"/>
</dbReference>
<dbReference type="NCBIfam" id="TIGR00254">
    <property type="entry name" value="GGDEF"/>
    <property type="match status" value="1"/>
</dbReference>
<keyword evidence="9" id="KW-0902">Two-component regulatory system</keyword>
<dbReference type="Pfam" id="PF17152">
    <property type="entry name" value="CHASE8"/>
    <property type="match status" value="1"/>
</dbReference>
<comment type="catalytic activity">
    <reaction evidence="1">
        <text>ATP + protein L-histidine = ADP + protein N-phospho-L-histidine.</text>
        <dbReference type="EC" id="2.7.13.3"/>
    </reaction>
</comment>
<dbReference type="RefSeq" id="WP_164654482.1">
    <property type="nucleotide sequence ID" value="NZ_JAAIJR010000053.1"/>
</dbReference>
<dbReference type="InterPro" id="IPR036097">
    <property type="entry name" value="HisK_dim/P_sf"/>
</dbReference>
<keyword evidence="14" id="KW-0175">Coiled coil</keyword>
<dbReference type="CDD" id="cd06225">
    <property type="entry name" value="HAMP"/>
    <property type="match status" value="1"/>
</dbReference>
<dbReference type="PRINTS" id="PR00344">
    <property type="entry name" value="BCTRLSENSOR"/>
</dbReference>
<dbReference type="Gene3D" id="1.10.287.130">
    <property type="match status" value="1"/>
</dbReference>
<dbReference type="Pfam" id="PF02518">
    <property type="entry name" value="HATPase_c"/>
    <property type="match status" value="1"/>
</dbReference>
<dbReference type="InterPro" id="IPR029787">
    <property type="entry name" value="Nucleotide_cyclase"/>
</dbReference>
<evidence type="ECO:0000256" key="12">
    <source>
        <dbReference type="PROSITE-ProRule" id="PRU00110"/>
    </source>
</evidence>
<dbReference type="EMBL" id="JAAIJR010000053">
    <property type="protein sequence ID" value="NEX21381.1"/>
    <property type="molecule type" value="Genomic_DNA"/>
</dbReference>
<sequence>MVTTLLSLMVAMLAVLGLQALSYRNALLRHVSVLTQAIGTTTTAALEFGDAKTATRLLEALKAEPEVLLGWLTDVDGVLLAKYRPGLTVSAAGAREQDALLAEAAPPAWIAAAIDKGEETYGFSARRLYYVAPVLFDGDRIGWVGIEVGLEGFYASLGWNLLILALVLLVASGLARLISAKLQRPITTPIVNLSSVMEQVSSEQDYDLRAPAGQDDEIGRLISGFNEMLGQLGERDKRLAEHRELLEREVADRTADLSHANEGLRLAVEEAQRARASAEQAREVAEQANRAKSQFLANMSHEIRTPMNGIIGMTELLLGTELTAEQRRFASAVGRSGRSLLAVINDILDVSKIEAARLVLEHTEVDLAERIEDAVDLFAERAHAKGLELVCHLAPELPARVMGDPARIAQVLSNLVSNAIKFTQDGEVLVRALLESRADDEARVSIQVTDTGIGIAKASFDSVFDAFAQADGSTTRQFGGTGLGLAIAKELVEFMGGEIGVVSELGAGACFWFSLPLEVKAWDAAPLTKAERLIGRRALAVASHRAVREVLVDYAGSAGLETMACAHPNEALRILLEAEHSGYPIDILILDSALREVTSLASTVAIRQNPVLGKLERVLLTPLSLGWQSSKSAGLELDAYLTKPVRRKPLLECLAELKSVAGADYQPSQALEPAAVVEKAAPLGLKVLVAEDNRVNQELTIAMLKKLGCQPSVVFDGQAAVESSDADGFDIILMDCQMPRTDGYDATRLIRMREGRAQDGRRIPIIALTAHAMAGDQERCLAAGMDDYLTKPISLPTLRDALLRWSSRTQEPHAPRSLPSTAEPSSLGLGLDDLDELPVLDEAELAGIAAMGPEVDYDLVAQLIDNYKGSMPEFIARLIEGLRARRPDQVAESAHALRSSTAAMGVRRLSELCRRLERAANAAADEGIELLCSLELPPYLEALDRQSSEALSRYLDRTAVGAKAPDPATTVVADSAADSAAGSAEEKPCILIVDDDESMQLLAKRNLENFGFNYAGARTGQEAIDNVGMWEPDLVVLDVMMPGMDGFETCRRLRRKPGCELIPILMVTGLHDVESIQRAYESGATDFLSKPVNWTLMIHRLRYLLRGHATLAALHKSEARNSALISAIPDALLRLDKDGHILQFKPGRVLHGLGAQTQSLVSDLSDFLPETLCEAVRSEIRATLADWSVRELEIELPGGDRETLAFDARFIAIDAEQVILLLRDVTERRRRQRMIQDLAFRDGLTGLANRQQLSHDLSDALSNARRHDDEVAVIFLDLDQFKRINDSLGHGIGDELLRAAALRLQSAVDQIVQSSRSQGAPIGQTVARLGGDELTVVLKGVNVRQLARGVAEGIIQGFREPFDIAGHSIVCTVSIGIAVAPDDGDTIEALLKHADTAMYAAKLRGRNNAQFFTASMGEAATRKLDIEARLRNAIDQGQFTLHYQPVIDLQTGETKSLEALLRWQDPERGLVGPASFISVAEESGLILPLGSWVIDEVGRQLAIWERQGLDLGVAINLSARQFSQQGLLEHLLDLARGTRKGRIELEITESILLDRDARLIDTLTLLRGEGMRVAIDDFGTGYSSLAYLQNLPIDTLKVDRAFVREIGSASPSDPLVRAIVALARGLGLRVVAEGVETDEQLRFLAAEGCHSVQGFLFARPLSPSQLSTYLLRGEAIHGVSSNRVSSAG</sequence>
<dbReference type="InterPro" id="IPR003661">
    <property type="entry name" value="HisK_dim/P_dom"/>
</dbReference>
<dbReference type="SMART" id="SM00448">
    <property type="entry name" value="REC"/>
    <property type="match status" value="3"/>
</dbReference>